<accession>A0A0H5R2V5</accession>
<organism evidence="2">
    <name type="scientific">Spongospora subterranea</name>
    <dbReference type="NCBI Taxonomy" id="70186"/>
    <lineage>
        <taxon>Eukaryota</taxon>
        <taxon>Sar</taxon>
        <taxon>Rhizaria</taxon>
        <taxon>Endomyxa</taxon>
        <taxon>Phytomyxea</taxon>
        <taxon>Plasmodiophorida</taxon>
        <taxon>Plasmodiophoridae</taxon>
        <taxon>Spongospora</taxon>
    </lineage>
</organism>
<dbReference type="PANTHER" id="PTHR22876">
    <property type="entry name" value="ZGC:101016"/>
    <property type="match status" value="1"/>
</dbReference>
<reference evidence="2" key="1">
    <citation type="submission" date="2015-04" db="EMBL/GenBank/DDBJ databases">
        <title>The genome sequence of the plant pathogenic Rhizarian Plasmodiophora brassicae reveals insights in its biotrophic life cycle and the origin of chitin synthesis.</title>
        <authorList>
            <person name="Schwelm A."/>
            <person name="Fogelqvist J."/>
            <person name="Knaust A."/>
            <person name="Julke S."/>
            <person name="Lilja T."/>
            <person name="Dhandapani V."/>
            <person name="Bonilla-Rosso G."/>
            <person name="Karlsson M."/>
            <person name="Shevchenko A."/>
            <person name="Choi S.R."/>
            <person name="Kim H.G."/>
            <person name="Park J.Y."/>
            <person name="Lim Y.P."/>
            <person name="Ludwig-Muller J."/>
            <person name="Dixelius C."/>
        </authorList>
    </citation>
    <scope>NUCLEOTIDE SEQUENCE</scope>
    <source>
        <tissue evidence="2">Potato root galls</tissue>
    </source>
</reference>
<protein>
    <submittedName>
        <fullName evidence="2">Uncharacterized protein</fullName>
    </submittedName>
</protein>
<sequence length="235" mass="26357">MTTRFSRMGNRTARNPTGSGPAHLNKFAFKHNPHSAVTKAIAAIPQRRVCSRCYDILEWRKSFRKYKPLKKPRKCDQCNNQTIITSYHVICEQCSHRLDACSKCKAKFTKEHPLRESEIVIVPSEEEVACALAGYKERHRRSMIRAIQNGVMTLEQVLSSRDAVGNPRPEMRLGSQRQQVGTDQDGSDHQSDDSDLDSEESGDDAIEEGCAITDHQISSTIVNTLHVSTISTSSI</sequence>
<evidence type="ECO:0000256" key="1">
    <source>
        <dbReference type="SAM" id="MobiDB-lite"/>
    </source>
</evidence>
<dbReference type="Pfam" id="PF10217">
    <property type="entry name" value="DUF2039"/>
    <property type="match status" value="1"/>
</dbReference>
<proteinExistence type="predicted"/>
<feature type="region of interest" description="Disordered" evidence="1">
    <location>
        <begin position="1"/>
        <end position="22"/>
    </location>
</feature>
<dbReference type="EMBL" id="HACM01001797">
    <property type="protein sequence ID" value="CRZ02239.1"/>
    <property type="molecule type" value="Transcribed_RNA"/>
</dbReference>
<feature type="compositionally biased region" description="Acidic residues" evidence="1">
    <location>
        <begin position="193"/>
        <end position="204"/>
    </location>
</feature>
<name>A0A0H5R2V5_9EUKA</name>
<dbReference type="AlphaFoldDB" id="A0A0H5R2V5"/>
<dbReference type="PANTHER" id="PTHR22876:SF5">
    <property type="entry name" value="CHROMOSOME 9 OPEN READING FRAME 85"/>
    <property type="match status" value="1"/>
</dbReference>
<feature type="region of interest" description="Disordered" evidence="1">
    <location>
        <begin position="164"/>
        <end position="204"/>
    </location>
</feature>
<dbReference type="InterPro" id="IPR019351">
    <property type="entry name" value="DUF2039"/>
</dbReference>
<evidence type="ECO:0000313" key="2">
    <source>
        <dbReference type="EMBL" id="CRZ02239.1"/>
    </source>
</evidence>